<keyword evidence="2" id="KW-0808">Transferase</keyword>
<dbReference type="RefSeq" id="WP_155710142.1">
    <property type="nucleotide sequence ID" value="NZ_BMWU01000036.1"/>
</dbReference>
<dbReference type="Proteomes" id="UP000431684">
    <property type="component" value="Unassembled WGS sequence"/>
</dbReference>
<gene>
    <name evidence="2" type="ORF">GJV26_18590</name>
</gene>
<dbReference type="OrthoDB" id="323463at2"/>
<dbReference type="AlphaFoldDB" id="A0A6I3XLB0"/>
<reference evidence="2 3" key="1">
    <citation type="submission" date="2019-11" db="EMBL/GenBank/DDBJ databases">
        <title>Draft Genome Sequences of Six Type Strains of the Genus Massilia.</title>
        <authorList>
            <person name="Miess H."/>
            <person name="Frediansyah A."/>
            <person name="Goeker M."/>
            <person name="Gross H."/>
        </authorList>
    </citation>
    <scope>NUCLEOTIDE SEQUENCE [LARGE SCALE GENOMIC DNA]</scope>
    <source>
        <strain evidence="2 3">DSM 17513</strain>
    </source>
</reference>
<dbReference type="Pfam" id="PF10119">
    <property type="entry name" value="MethyTransf_Reg"/>
    <property type="match status" value="1"/>
</dbReference>
<name>A0A6I3XLB0_9BURK</name>
<keyword evidence="3" id="KW-1185">Reference proteome</keyword>
<dbReference type="SUPFAM" id="SSF53335">
    <property type="entry name" value="S-adenosyl-L-methionine-dependent methyltransferases"/>
    <property type="match status" value="1"/>
</dbReference>
<dbReference type="InterPro" id="IPR029063">
    <property type="entry name" value="SAM-dependent_MTases_sf"/>
</dbReference>
<dbReference type="GO" id="GO:0008168">
    <property type="term" value="F:methyltransferase activity"/>
    <property type="evidence" value="ECO:0007669"/>
    <property type="project" value="UniProtKB-KW"/>
</dbReference>
<organism evidence="2 3">
    <name type="scientific">Pseudoduganella dura</name>
    <dbReference type="NCBI Taxonomy" id="321982"/>
    <lineage>
        <taxon>Bacteria</taxon>
        <taxon>Pseudomonadati</taxon>
        <taxon>Pseudomonadota</taxon>
        <taxon>Betaproteobacteria</taxon>
        <taxon>Burkholderiales</taxon>
        <taxon>Oxalobacteraceae</taxon>
        <taxon>Telluria group</taxon>
        <taxon>Pseudoduganella</taxon>
    </lineage>
</organism>
<dbReference type="EMBL" id="WNWM01000002">
    <property type="protein sequence ID" value="MUI14451.1"/>
    <property type="molecule type" value="Genomic_DNA"/>
</dbReference>
<dbReference type="GO" id="GO:0032259">
    <property type="term" value="P:methylation"/>
    <property type="evidence" value="ECO:0007669"/>
    <property type="project" value="UniProtKB-KW"/>
</dbReference>
<evidence type="ECO:0000313" key="3">
    <source>
        <dbReference type="Proteomes" id="UP000431684"/>
    </source>
</evidence>
<evidence type="ECO:0000259" key="1">
    <source>
        <dbReference type="Pfam" id="PF10119"/>
    </source>
</evidence>
<dbReference type="Gene3D" id="3.40.50.150">
    <property type="entry name" value="Vaccinia Virus protein VP39"/>
    <property type="match status" value="1"/>
</dbReference>
<proteinExistence type="predicted"/>
<dbReference type="InterPro" id="IPR018773">
    <property type="entry name" value="MeTrfase_reg_dom_prd"/>
</dbReference>
<comment type="caution">
    <text evidence="2">The sequence shown here is derived from an EMBL/GenBank/DDBJ whole genome shotgun (WGS) entry which is preliminary data.</text>
</comment>
<sequence length="508" mass="56577">MSTWSAGYVSEVGYTYGVYPELNPLRLGLALLNGGTAVPEIRTACELGFGQGLGINVHAAASEIDWYGTDFNPSHAAFAQELARASGTPAHLFDQSFEQFCSRDDLPDFDFIGLHGIWSWVSESNRRIILDFISRKLKVGGVAFISYNTQPGWAPMVPLRDLISQYDQVMCSPGSNILKRVEQSVAFAERLLATNPKFSAANPQIAQRLTSMKAQPKSYLAHEYFNSEWKPMLFSEIAGHMETAKLGFAASADYLRQLPALNCSADQLALIKEIEDSTFRETVYDFIGNQQFRKDYWARGTRKLTTQERAQQLRRQRVVLTTPAKKVPTTIKTVAGDVTLHEAIYRPILDALADHRPKSIAELEQACGEVKFANLTEAVFILIGAGQVHAAQSNEVVARVRPRTDKLNARLCEFAIQNGDIGQLASPVTGGGIVVNRFQQLFLLARRRGISQPEQWPRFVHDVLTSQNERLLKNGEQFSAEEQLAELTRVATVFNEEFLPMYQGLGIA</sequence>
<protein>
    <submittedName>
        <fullName evidence="2">Methyltransferase</fullName>
    </submittedName>
</protein>
<feature type="domain" description="Methyltransferase regulatory" evidence="1">
    <location>
        <begin position="217"/>
        <end position="299"/>
    </location>
</feature>
<accession>A0A6I3XLB0</accession>
<keyword evidence="2" id="KW-0489">Methyltransferase</keyword>
<evidence type="ECO:0000313" key="2">
    <source>
        <dbReference type="EMBL" id="MUI14451.1"/>
    </source>
</evidence>